<dbReference type="PANTHER" id="PTHR22762:SF89">
    <property type="entry name" value="ALPHA-XYLOSIDASE"/>
    <property type="match status" value="1"/>
</dbReference>
<name>A0A316A4G9_SEDFL</name>
<feature type="domain" description="DUF5110" evidence="5">
    <location>
        <begin position="646"/>
        <end position="713"/>
    </location>
</feature>
<keyword evidence="3" id="KW-0732">Signal</keyword>
<dbReference type="EMBL" id="QGDO01000001">
    <property type="protein sequence ID" value="PWJ44637.1"/>
    <property type="molecule type" value="Genomic_DNA"/>
</dbReference>
<dbReference type="PANTHER" id="PTHR22762">
    <property type="entry name" value="ALPHA-GLUCOSIDASE"/>
    <property type="match status" value="1"/>
</dbReference>
<gene>
    <name evidence="7" type="ORF">BC781_1011008</name>
</gene>
<dbReference type="GO" id="GO:0005975">
    <property type="term" value="P:carbohydrate metabolic process"/>
    <property type="evidence" value="ECO:0007669"/>
    <property type="project" value="InterPro"/>
</dbReference>
<protein>
    <submittedName>
        <fullName evidence="7">Alpha-glucosidase (Family GH31 glycosyl hydrolase)</fullName>
    </submittedName>
</protein>
<evidence type="ECO:0000256" key="2">
    <source>
        <dbReference type="RuleBase" id="RU361185"/>
    </source>
</evidence>
<feature type="signal peptide" evidence="3">
    <location>
        <begin position="1"/>
        <end position="20"/>
    </location>
</feature>
<dbReference type="GO" id="GO:0090599">
    <property type="term" value="F:alpha-glucosidase activity"/>
    <property type="evidence" value="ECO:0007669"/>
    <property type="project" value="TreeGrafter"/>
</dbReference>
<evidence type="ECO:0000259" key="6">
    <source>
        <dbReference type="Pfam" id="PF21365"/>
    </source>
</evidence>
<organism evidence="7 8">
    <name type="scientific">Sediminitomix flava</name>
    <dbReference type="NCBI Taxonomy" id="379075"/>
    <lineage>
        <taxon>Bacteria</taxon>
        <taxon>Pseudomonadati</taxon>
        <taxon>Bacteroidota</taxon>
        <taxon>Cytophagia</taxon>
        <taxon>Cytophagales</taxon>
        <taxon>Flammeovirgaceae</taxon>
        <taxon>Sediminitomix</taxon>
    </lineage>
</organism>
<feature type="chain" id="PRO_5016269786" evidence="3">
    <location>
        <begin position="21"/>
        <end position="868"/>
    </location>
</feature>
<dbReference type="Pfam" id="PF21365">
    <property type="entry name" value="Glyco_hydro_31_3rd"/>
    <property type="match status" value="1"/>
</dbReference>
<reference evidence="7 8" key="1">
    <citation type="submission" date="2018-03" db="EMBL/GenBank/DDBJ databases">
        <title>Genomic Encyclopedia of Archaeal and Bacterial Type Strains, Phase II (KMG-II): from individual species to whole genera.</title>
        <authorList>
            <person name="Goeker M."/>
        </authorList>
    </citation>
    <scope>NUCLEOTIDE SEQUENCE [LARGE SCALE GENOMIC DNA]</scope>
    <source>
        <strain evidence="7 8">DSM 28229</strain>
    </source>
</reference>
<evidence type="ECO:0000256" key="1">
    <source>
        <dbReference type="ARBA" id="ARBA00007806"/>
    </source>
</evidence>
<proteinExistence type="inferred from homology"/>
<accession>A0A316A4G9</accession>
<dbReference type="SUPFAM" id="SSF51011">
    <property type="entry name" value="Glycosyl hydrolase domain"/>
    <property type="match status" value="1"/>
</dbReference>
<dbReference type="InterPro" id="IPR017853">
    <property type="entry name" value="GH"/>
</dbReference>
<dbReference type="Proteomes" id="UP000245535">
    <property type="component" value="Unassembled WGS sequence"/>
</dbReference>
<evidence type="ECO:0000259" key="4">
    <source>
        <dbReference type="Pfam" id="PF01055"/>
    </source>
</evidence>
<sequence>MSKKLYLLVLFVLGFGNAFAQNPKSNPKAVTISDNVRFTVLTPRVIRMEYDQEKEFEDRSSFVVINRDTEVPKYKVKNEGDWLIIKTDELILKYKKGSGEFTSENLQVSLIGDQQVTWKPGMTNSQNLLGTTRTLDGCDGGNTWDGNPIELENGLLSRDGWYLLDESENFCLDNSDWKWVSESKNKAEQDWYFFGYGLQYKQALKDYTTIAGKIPMPPRYAFGYWWSRYWAYSDPEFKALVGDFRRYDIPIDVLIIDMDWHLTHGGLKNIKDPKKDPFGELLGWTGYTWNKSLFPAPSKFIEWTNQEKLKTALNLHPASGLAPMEEQYKEFGEKYGFDTSKDEWIPYRMADKKWAETYFDVLLKPYEEWGVDFWWLDWQQFPESKVVSGLNNTWWLNHTFFTSMAERTGKRPLLFHRWGGLGNHRYQIGFSGDYKISWESLKYQSYFTHTASNVGYGYWSHDIGGHAPGELDRDAELYARWLQFGIFSPILRTHSAKISSIERRFWMFPNEFKHMRDLIHLRYALAPYTYTMARKAYDEGVSICRPMYYDNPEEEKAYTYKYQYMYGDQLLFSPVAEPVGDDLYAEQETWLPEGNWFEWSTGQKYEGGQSITGKYMLEELPLYVKEGAIIPMYPKVSNLQELPNHLILKVYPGKEGEFELYEDEGDDESYKSGSFALTKINQSEDKNVKMITVAPVQGDYKEMASERSYEILLPVSFPPQKVIVNGESYAYNELKTEKSWTYDGQELSTSISIPAHSISEKLDIEITYSDEAVAKKSLLYGKPGQFKRLTKVIGLMKIEIARENWWALLSDRVFSAEQVPVNIDYNPESIVEQLELFDQNYEAMLLDMRKHRDARKQVTDKILMPLAQ</sequence>
<dbReference type="Gene3D" id="2.60.40.1180">
    <property type="entry name" value="Golgi alpha-mannosidase II"/>
    <property type="match status" value="2"/>
</dbReference>
<dbReference type="InterPro" id="IPR000322">
    <property type="entry name" value="Glyco_hydro_31_TIM"/>
</dbReference>
<comment type="caution">
    <text evidence="7">The sequence shown here is derived from an EMBL/GenBank/DDBJ whole genome shotgun (WGS) entry which is preliminary data.</text>
</comment>
<feature type="domain" description="Glycoside hydrolase family 31 TIM barrel" evidence="4">
    <location>
        <begin position="215"/>
        <end position="532"/>
    </location>
</feature>
<dbReference type="Pfam" id="PF17137">
    <property type="entry name" value="DUF5110"/>
    <property type="match status" value="1"/>
</dbReference>
<evidence type="ECO:0000313" key="7">
    <source>
        <dbReference type="EMBL" id="PWJ44637.1"/>
    </source>
</evidence>
<comment type="similarity">
    <text evidence="1 2">Belongs to the glycosyl hydrolase 31 family.</text>
</comment>
<evidence type="ECO:0000259" key="5">
    <source>
        <dbReference type="Pfam" id="PF17137"/>
    </source>
</evidence>
<dbReference type="Gene3D" id="3.20.20.80">
    <property type="entry name" value="Glycosidases"/>
    <property type="match status" value="1"/>
</dbReference>
<dbReference type="AlphaFoldDB" id="A0A316A4G9"/>
<keyword evidence="8" id="KW-1185">Reference proteome</keyword>
<dbReference type="InterPro" id="IPR013780">
    <property type="entry name" value="Glyco_hydro_b"/>
</dbReference>
<dbReference type="InterPro" id="IPR033403">
    <property type="entry name" value="DUF5110"/>
</dbReference>
<dbReference type="GO" id="GO:0006491">
    <property type="term" value="P:N-glycan processing"/>
    <property type="evidence" value="ECO:0007669"/>
    <property type="project" value="TreeGrafter"/>
</dbReference>
<dbReference type="SUPFAM" id="SSF51445">
    <property type="entry name" value="(Trans)glycosidases"/>
    <property type="match status" value="1"/>
</dbReference>
<dbReference type="CDD" id="cd06595">
    <property type="entry name" value="GH31_u1"/>
    <property type="match status" value="1"/>
</dbReference>
<dbReference type="RefSeq" id="WP_109616116.1">
    <property type="nucleotide sequence ID" value="NZ_QGDO01000001.1"/>
</dbReference>
<dbReference type="Pfam" id="PF01055">
    <property type="entry name" value="Glyco_hydro_31_2nd"/>
    <property type="match status" value="1"/>
</dbReference>
<keyword evidence="2 7" id="KW-0378">Hydrolase</keyword>
<evidence type="ECO:0000313" key="8">
    <source>
        <dbReference type="Proteomes" id="UP000245535"/>
    </source>
</evidence>
<feature type="domain" description="Glycosyl hydrolase family 31 C-terminal" evidence="6">
    <location>
        <begin position="540"/>
        <end position="630"/>
    </location>
</feature>
<dbReference type="Gene3D" id="2.60.40.1760">
    <property type="entry name" value="glycosyl hydrolase (family 31)"/>
    <property type="match status" value="1"/>
</dbReference>
<keyword evidence="2" id="KW-0326">Glycosidase</keyword>
<dbReference type="OrthoDB" id="176168at2"/>
<dbReference type="InterPro" id="IPR048395">
    <property type="entry name" value="Glyco_hydro_31_C"/>
</dbReference>
<evidence type="ECO:0000256" key="3">
    <source>
        <dbReference type="SAM" id="SignalP"/>
    </source>
</evidence>